<protein>
    <recommendedName>
        <fullName evidence="2">Glucosamine/galactosamine-6-phosphate isomerase domain-containing protein</fullName>
    </recommendedName>
</protein>
<dbReference type="GO" id="GO:0019262">
    <property type="term" value="P:N-acetylneuraminate catabolic process"/>
    <property type="evidence" value="ECO:0007669"/>
    <property type="project" value="TreeGrafter"/>
</dbReference>
<dbReference type="InterPro" id="IPR004547">
    <property type="entry name" value="Glucosamine6P_isomerase"/>
</dbReference>
<dbReference type="EMBL" id="CP010803">
    <property type="protein sequence ID" value="AJY46269.1"/>
    <property type="molecule type" value="Genomic_DNA"/>
</dbReference>
<evidence type="ECO:0000256" key="1">
    <source>
        <dbReference type="ARBA" id="ARBA00022801"/>
    </source>
</evidence>
<dbReference type="SUPFAM" id="SSF100950">
    <property type="entry name" value="NagB/RpiA/CoA transferase-like"/>
    <property type="match status" value="1"/>
</dbReference>
<dbReference type="InterPro" id="IPR037171">
    <property type="entry name" value="NagB/RpiA_transferase-like"/>
</dbReference>
<name>A0A0D5LPW0_MAREN</name>
<dbReference type="Pfam" id="PF01182">
    <property type="entry name" value="Glucosamine_iso"/>
    <property type="match status" value="1"/>
</dbReference>
<dbReference type="GO" id="GO:0006046">
    <property type="term" value="P:N-acetylglucosamine catabolic process"/>
    <property type="evidence" value="ECO:0007669"/>
    <property type="project" value="TreeGrafter"/>
</dbReference>
<reference evidence="3 4" key="1">
    <citation type="journal article" date="2015" name="Genome Announc.">
        <title>Complete genome sequence of Martelella endophytica YC6887, which has antifungal activity associated with a halophyte.</title>
        <authorList>
            <person name="Khan A."/>
            <person name="Khan H."/>
            <person name="Chung E.J."/>
            <person name="Hossain M.T."/>
            <person name="Chung Y.R."/>
        </authorList>
    </citation>
    <scope>NUCLEOTIDE SEQUENCE [LARGE SCALE GENOMIC DNA]</scope>
    <source>
        <strain evidence="3">YC6887</strain>
    </source>
</reference>
<dbReference type="PATRIC" id="fig|1486262.3.peg.2538"/>
<keyword evidence="4" id="KW-1185">Reference proteome</keyword>
<feature type="domain" description="Glucosamine/galactosamine-6-phosphate isomerase" evidence="2">
    <location>
        <begin position="15"/>
        <end position="257"/>
    </location>
</feature>
<dbReference type="PANTHER" id="PTHR11280:SF5">
    <property type="entry name" value="GLUCOSAMINE-6-PHOSPHATE ISOMERASE"/>
    <property type="match status" value="1"/>
</dbReference>
<accession>A0A0D5LPW0</accession>
<proteinExistence type="predicted"/>
<dbReference type="GO" id="GO:0006043">
    <property type="term" value="P:glucosamine catabolic process"/>
    <property type="evidence" value="ECO:0007669"/>
    <property type="project" value="TreeGrafter"/>
</dbReference>
<dbReference type="Proteomes" id="UP000032611">
    <property type="component" value="Chromosome"/>
</dbReference>
<dbReference type="GO" id="GO:0042802">
    <property type="term" value="F:identical protein binding"/>
    <property type="evidence" value="ECO:0007669"/>
    <property type="project" value="TreeGrafter"/>
</dbReference>
<gene>
    <name evidence="3" type="ORF">TM49_12265</name>
</gene>
<dbReference type="GO" id="GO:0004342">
    <property type="term" value="F:glucosamine-6-phosphate deaminase activity"/>
    <property type="evidence" value="ECO:0007669"/>
    <property type="project" value="InterPro"/>
</dbReference>
<evidence type="ECO:0000313" key="3">
    <source>
        <dbReference type="EMBL" id="AJY46269.1"/>
    </source>
</evidence>
<dbReference type="PANTHER" id="PTHR11280">
    <property type="entry name" value="GLUCOSAMINE-6-PHOSPHATE ISOMERASE"/>
    <property type="match status" value="1"/>
</dbReference>
<keyword evidence="1" id="KW-0378">Hydrolase</keyword>
<dbReference type="KEGG" id="mey:TM49_12265"/>
<evidence type="ECO:0000259" key="2">
    <source>
        <dbReference type="Pfam" id="PF01182"/>
    </source>
</evidence>
<sequence>MQTGLSMNECRIFPTPEAIGRHVAETILDGFDAARAAGKTYLLGCPTGRTPRPVYSALADMLRQAPRDLSGLVLVMMDEYVLADTAGALRLAAPEAHYSCQGFAEREIRQFLNAALPPEDQLPAENVWFADIDEPEAYDRRIAEAGGLDFFILASGASDGHVAFNPPGTPRHSRTRVVTLAEETRIDNMSTFPGFADISEVPTHGISVGLETIAGARDAAMILTGAGKQLAFQRITGTRGFDPDWPASIVHDCAKNLILADPAAAGH</sequence>
<dbReference type="STRING" id="1486262.TM49_12265"/>
<dbReference type="GO" id="GO:0005975">
    <property type="term" value="P:carbohydrate metabolic process"/>
    <property type="evidence" value="ECO:0007669"/>
    <property type="project" value="InterPro"/>
</dbReference>
<dbReference type="HOGENOM" id="CLU_1030236_0_0_5"/>
<dbReference type="Gene3D" id="3.40.50.1360">
    <property type="match status" value="1"/>
</dbReference>
<dbReference type="GO" id="GO:0005737">
    <property type="term" value="C:cytoplasm"/>
    <property type="evidence" value="ECO:0007669"/>
    <property type="project" value="TreeGrafter"/>
</dbReference>
<dbReference type="AlphaFoldDB" id="A0A0D5LPW0"/>
<dbReference type="InterPro" id="IPR006148">
    <property type="entry name" value="Glc/Gal-6P_isomerase"/>
</dbReference>
<organism evidence="3 4">
    <name type="scientific">Martelella endophytica</name>
    <dbReference type="NCBI Taxonomy" id="1486262"/>
    <lineage>
        <taxon>Bacteria</taxon>
        <taxon>Pseudomonadati</taxon>
        <taxon>Pseudomonadota</taxon>
        <taxon>Alphaproteobacteria</taxon>
        <taxon>Hyphomicrobiales</taxon>
        <taxon>Aurantimonadaceae</taxon>
        <taxon>Martelella</taxon>
    </lineage>
</organism>
<evidence type="ECO:0000313" key="4">
    <source>
        <dbReference type="Proteomes" id="UP000032611"/>
    </source>
</evidence>